<dbReference type="InterPro" id="IPR025665">
    <property type="entry name" value="Beta-barrel_OMP_2"/>
</dbReference>
<comment type="caution">
    <text evidence="3">The sequence shown here is derived from an EMBL/GenBank/DDBJ whole genome shotgun (WGS) entry which is preliminary data.</text>
</comment>
<evidence type="ECO:0000313" key="3">
    <source>
        <dbReference type="EMBL" id="TXF90463.1"/>
    </source>
</evidence>
<feature type="domain" description="Outer membrane protein beta-barrel" evidence="2">
    <location>
        <begin position="18"/>
        <end position="255"/>
    </location>
</feature>
<dbReference type="Proteomes" id="UP000321907">
    <property type="component" value="Unassembled WGS sequence"/>
</dbReference>
<name>A0A5C7FRB5_9BACT</name>
<dbReference type="Pfam" id="PF13568">
    <property type="entry name" value="OMP_b-brl_2"/>
    <property type="match status" value="1"/>
</dbReference>
<evidence type="ECO:0000256" key="1">
    <source>
        <dbReference type="SAM" id="SignalP"/>
    </source>
</evidence>
<keyword evidence="4" id="KW-1185">Reference proteome</keyword>
<feature type="chain" id="PRO_5022742846" evidence="1">
    <location>
        <begin position="20"/>
        <end position="293"/>
    </location>
</feature>
<sequence>MRNLILTALLCCTLSPLFAQEFSGGFRAGLNFISFDGDQEMSADGTMTFEDFARTTGFHVGATFALGFTDLFGVKANLMYSQKGGQQDYTDVPSFFYLYSDETDTQGTVSFGVLNGEIDVVNSYIDIPVTAYYRIGAIEIEGGASMGFLVSSRASGGLSYSETVIGRGEDIVFNVDGSYFSDEAGFGGIEARSTTPLPGTTNVFPPSVISTYYNSNSDETLYRRLDFALVGGASFFLNSGLFVGVRYQHGLTDLTKGENDLRLTNEARVEGREFNTDDKDYSRSIQASVGFRF</sequence>
<gene>
    <name evidence="3" type="ORF">FUA23_06660</name>
</gene>
<keyword evidence="1" id="KW-0732">Signal</keyword>
<dbReference type="EMBL" id="VOXD01000007">
    <property type="protein sequence ID" value="TXF90463.1"/>
    <property type="molecule type" value="Genomic_DNA"/>
</dbReference>
<reference evidence="3 4" key="1">
    <citation type="submission" date="2019-08" db="EMBL/GenBank/DDBJ databases">
        <title>Lewinella sp. strain SSH13 Genome sequencing and assembly.</title>
        <authorList>
            <person name="Kim I."/>
        </authorList>
    </citation>
    <scope>NUCLEOTIDE SEQUENCE [LARGE SCALE GENOMIC DNA]</scope>
    <source>
        <strain evidence="3 4">SSH13</strain>
    </source>
</reference>
<accession>A0A5C7FRB5</accession>
<dbReference type="RefSeq" id="WP_147929944.1">
    <property type="nucleotide sequence ID" value="NZ_VOXD01000007.1"/>
</dbReference>
<feature type="signal peptide" evidence="1">
    <location>
        <begin position="1"/>
        <end position="19"/>
    </location>
</feature>
<evidence type="ECO:0000259" key="2">
    <source>
        <dbReference type="Pfam" id="PF13568"/>
    </source>
</evidence>
<evidence type="ECO:0000313" key="4">
    <source>
        <dbReference type="Proteomes" id="UP000321907"/>
    </source>
</evidence>
<organism evidence="3 4">
    <name type="scientific">Neolewinella aurantiaca</name>
    <dbReference type="NCBI Taxonomy" id="2602767"/>
    <lineage>
        <taxon>Bacteria</taxon>
        <taxon>Pseudomonadati</taxon>
        <taxon>Bacteroidota</taxon>
        <taxon>Saprospiria</taxon>
        <taxon>Saprospirales</taxon>
        <taxon>Lewinellaceae</taxon>
        <taxon>Neolewinella</taxon>
    </lineage>
</organism>
<dbReference type="OrthoDB" id="947434at2"/>
<proteinExistence type="predicted"/>
<protein>
    <submittedName>
        <fullName evidence="3">PorT family protein</fullName>
    </submittedName>
</protein>
<dbReference type="AlphaFoldDB" id="A0A5C7FRB5"/>